<feature type="domain" description="CENP-V/GFA" evidence="5">
    <location>
        <begin position="4"/>
        <end position="117"/>
    </location>
</feature>
<dbReference type="SUPFAM" id="SSF51316">
    <property type="entry name" value="Mss4-like"/>
    <property type="match status" value="1"/>
</dbReference>
<accession>A0ABN7JT00</accession>
<dbReference type="InterPro" id="IPR006913">
    <property type="entry name" value="CENP-V/GFA"/>
</dbReference>
<sequence>MAPRLGGCLCGNVRYAAVGEPVSVSICHCGSCRRSAGAPSVAWASYALGDFRIIKGAMTAYTSSPGVQRQHCGACGTCLTFHERGEEMIDISLASLDDPDQLCPTQEIWLSHRLAWEVVSHERTGFEEGSPTSD</sequence>
<evidence type="ECO:0000256" key="4">
    <source>
        <dbReference type="ARBA" id="ARBA00023239"/>
    </source>
</evidence>
<dbReference type="PANTHER" id="PTHR33337">
    <property type="entry name" value="GFA DOMAIN-CONTAINING PROTEIN"/>
    <property type="match status" value="1"/>
</dbReference>
<dbReference type="RefSeq" id="WP_142588783.1">
    <property type="nucleotide sequence ID" value="NZ_CABFWE030000008.1"/>
</dbReference>
<keyword evidence="2" id="KW-0479">Metal-binding</keyword>
<evidence type="ECO:0000313" key="6">
    <source>
        <dbReference type="EMBL" id="CAD7046312.1"/>
    </source>
</evidence>
<evidence type="ECO:0000259" key="5">
    <source>
        <dbReference type="PROSITE" id="PS51891"/>
    </source>
</evidence>
<protein>
    <submittedName>
        <fullName evidence="6">GFA family protein</fullName>
    </submittedName>
</protein>
<keyword evidence="3" id="KW-0862">Zinc</keyword>
<evidence type="ECO:0000256" key="2">
    <source>
        <dbReference type="ARBA" id="ARBA00022723"/>
    </source>
</evidence>
<organism evidence="6 7">
    <name type="scientific">Pseudorhizobium halotolerans</name>
    <dbReference type="NCBI Taxonomy" id="1233081"/>
    <lineage>
        <taxon>Bacteria</taxon>
        <taxon>Pseudomonadati</taxon>
        <taxon>Pseudomonadota</taxon>
        <taxon>Alphaproteobacteria</taxon>
        <taxon>Hyphomicrobiales</taxon>
        <taxon>Rhizobiaceae</taxon>
        <taxon>Rhizobium/Agrobacterium group</taxon>
        <taxon>Pseudorhizobium</taxon>
    </lineage>
</organism>
<reference evidence="6 7" key="1">
    <citation type="submission" date="2020-11" db="EMBL/GenBank/DDBJ databases">
        <authorList>
            <person name="Lassalle F."/>
        </authorList>
    </citation>
    <scope>NUCLEOTIDE SEQUENCE [LARGE SCALE GENOMIC DNA]</scope>
    <source>
        <strain evidence="6 7">AB21</strain>
    </source>
</reference>
<dbReference type="InterPro" id="IPR011057">
    <property type="entry name" value="Mss4-like_sf"/>
</dbReference>
<dbReference type="Gene3D" id="3.90.1590.10">
    <property type="entry name" value="glutathione-dependent formaldehyde- activating enzyme (gfa)"/>
    <property type="match status" value="1"/>
</dbReference>
<dbReference type="Pfam" id="PF04828">
    <property type="entry name" value="GFA"/>
    <property type="match status" value="1"/>
</dbReference>
<name>A0ABN7JT00_9HYPH</name>
<dbReference type="PROSITE" id="PS51891">
    <property type="entry name" value="CENP_V_GFA"/>
    <property type="match status" value="1"/>
</dbReference>
<keyword evidence="7" id="KW-1185">Reference proteome</keyword>
<evidence type="ECO:0000313" key="7">
    <source>
        <dbReference type="Proteomes" id="UP000601041"/>
    </source>
</evidence>
<gene>
    <name evidence="6" type="ORF">RHAB21_03662</name>
</gene>
<dbReference type="EMBL" id="CABFWE030000008">
    <property type="protein sequence ID" value="CAD7046312.1"/>
    <property type="molecule type" value="Genomic_DNA"/>
</dbReference>
<dbReference type="PANTHER" id="PTHR33337:SF40">
    <property type="entry name" value="CENP-V_GFA DOMAIN-CONTAINING PROTEIN-RELATED"/>
    <property type="match status" value="1"/>
</dbReference>
<evidence type="ECO:0000256" key="1">
    <source>
        <dbReference type="ARBA" id="ARBA00005495"/>
    </source>
</evidence>
<dbReference type="Proteomes" id="UP000601041">
    <property type="component" value="Unassembled WGS sequence"/>
</dbReference>
<keyword evidence="4" id="KW-0456">Lyase</keyword>
<evidence type="ECO:0000256" key="3">
    <source>
        <dbReference type="ARBA" id="ARBA00022833"/>
    </source>
</evidence>
<comment type="similarity">
    <text evidence="1">Belongs to the Gfa family.</text>
</comment>
<proteinExistence type="inferred from homology"/>
<comment type="caution">
    <text evidence="6">The sequence shown here is derived from an EMBL/GenBank/DDBJ whole genome shotgun (WGS) entry which is preliminary data.</text>
</comment>